<keyword evidence="8" id="KW-0472">Membrane</keyword>
<keyword evidence="6" id="KW-0445">Lipid transport</keyword>
<keyword evidence="3" id="KW-0812">Transmembrane</keyword>
<dbReference type="PANTHER" id="PTHR13466:SF0">
    <property type="entry name" value="SMP-LTD DOMAIN-CONTAINING PROTEIN"/>
    <property type="match status" value="1"/>
</dbReference>
<keyword evidence="4" id="KW-0256">Endoplasmic reticulum</keyword>
<sequence length="734" mass="82002">GMIWVAVMSPSDKQKDTKGFSNQQLKALKEPKAKRDLVKEIPEVLPVQKYAILKDRMLILTDLDGSKEVIVLGGCDITAVSGGDQSMRKWAKRYPIKMESKNRVLLYGSRVCFIYLETAWEKEDWCKALRLASKAHLGGSDLGGADWYCNLKKEFEQYFLLVNESYPSFLNLSSALSNQRDSNIKGVVVSSRVRQFWKKLARKAPKIGYEAKANNIFTSIQEEKKNSVKGPANLDSSLLTDISSKAASAEKDSDNHLHSESSSIFGVSDMEDSVKTSVADHESGIVDQGTLCWNLAFSRLFFDIKRSPEVVSQIQALIQRLLSKVKTPSYLGGINCTRVDPGKLPPHICNMRVLPVRIGEAWALEVDIEYSGGALMDIETRLEVCEPGFQESIESETAVEETTGFSNEDFESFREQLQAVTDTLEKKDDEEISEGLKTSSGGSRRSWKGMLSLLADQVSQVPLTLSIRVLSLKGTIRISIKPPPSDCIWFGFTSMPDIEWGFEPSIGDHKITNGKVAALITNRIKAAFCETLVLPNCENIYIPWMQAEKDDWVPQRIAPVPWIRQESSDGASFKQRCKSSRTKDGRHLSLEDHKSGTNTNFKDDVINGKKLSDSVRGADDEEQSRCNAKVSSHSSSTKSSFHNGNENLLLPLLDKECSELQTNNLLYPSVDKEKSLSPTDGKTKKGLHRVKMLDLGKKVGIKIEEKRRHIEEKRHHIVEKMRGVEKNEGSGSES</sequence>
<feature type="domain" description="SMP-LTD" evidence="10">
    <location>
        <begin position="287"/>
        <end position="543"/>
    </location>
</feature>
<evidence type="ECO:0000256" key="9">
    <source>
        <dbReference type="SAM" id="MobiDB-lite"/>
    </source>
</evidence>
<dbReference type="GO" id="GO:0005789">
    <property type="term" value="C:endoplasmic reticulum membrane"/>
    <property type="evidence" value="ECO:0007669"/>
    <property type="project" value="UniProtKB-SubCell"/>
</dbReference>
<dbReference type="Pfam" id="PF23065">
    <property type="entry name" value="PH_SMPa"/>
    <property type="match status" value="1"/>
</dbReference>
<feature type="compositionally biased region" description="Low complexity" evidence="9">
    <location>
        <begin position="631"/>
        <end position="640"/>
    </location>
</feature>
<comment type="subcellular location">
    <subcellularLocation>
        <location evidence="1">Endoplasmic reticulum membrane</location>
    </subcellularLocation>
</comment>
<evidence type="ECO:0000256" key="8">
    <source>
        <dbReference type="ARBA" id="ARBA00023136"/>
    </source>
</evidence>
<gene>
    <name evidence="11" type="ORF">KI387_034144</name>
</gene>
<feature type="region of interest" description="Disordered" evidence="9">
    <location>
        <begin position="423"/>
        <end position="443"/>
    </location>
</feature>
<feature type="region of interest" description="Disordered" evidence="9">
    <location>
        <begin position="569"/>
        <end position="642"/>
    </location>
</feature>
<feature type="compositionally biased region" description="Basic and acidic residues" evidence="9">
    <location>
        <begin position="581"/>
        <end position="618"/>
    </location>
</feature>
<dbReference type="GO" id="GO:0008289">
    <property type="term" value="F:lipid binding"/>
    <property type="evidence" value="ECO:0007669"/>
    <property type="project" value="UniProtKB-KW"/>
</dbReference>
<protein>
    <recommendedName>
        <fullName evidence="10">SMP-LTD domain-containing protein</fullName>
    </recommendedName>
</protein>
<dbReference type="PROSITE" id="PS51847">
    <property type="entry name" value="SMP"/>
    <property type="match status" value="1"/>
</dbReference>
<evidence type="ECO:0000256" key="3">
    <source>
        <dbReference type="ARBA" id="ARBA00022692"/>
    </source>
</evidence>
<name>A0AA38BWE8_TAXCH</name>
<proteinExistence type="predicted"/>
<dbReference type="AlphaFoldDB" id="A0AA38BWE8"/>
<dbReference type="OMA" id="CYLYAET"/>
<evidence type="ECO:0000313" key="11">
    <source>
        <dbReference type="EMBL" id="KAH9290027.1"/>
    </source>
</evidence>
<keyword evidence="2" id="KW-0813">Transport</keyword>
<keyword evidence="12" id="KW-1185">Reference proteome</keyword>
<reference evidence="11 12" key="1">
    <citation type="journal article" date="2021" name="Nat. Plants">
        <title>The Taxus genome provides insights into paclitaxel biosynthesis.</title>
        <authorList>
            <person name="Xiong X."/>
            <person name="Gou J."/>
            <person name="Liao Q."/>
            <person name="Li Y."/>
            <person name="Zhou Q."/>
            <person name="Bi G."/>
            <person name="Li C."/>
            <person name="Du R."/>
            <person name="Wang X."/>
            <person name="Sun T."/>
            <person name="Guo L."/>
            <person name="Liang H."/>
            <person name="Lu P."/>
            <person name="Wu Y."/>
            <person name="Zhang Z."/>
            <person name="Ro D.K."/>
            <person name="Shang Y."/>
            <person name="Huang S."/>
            <person name="Yan J."/>
        </authorList>
    </citation>
    <scope>NUCLEOTIDE SEQUENCE [LARGE SCALE GENOMIC DNA]</scope>
    <source>
        <strain evidence="11">Ta-2019</strain>
    </source>
</reference>
<feature type="non-terminal residue" evidence="11">
    <location>
        <position position="1"/>
    </location>
</feature>
<dbReference type="InterPro" id="IPR031468">
    <property type="entry name" value="SMP_LBD"/>
</dbReference>
<dbReference type="CDD" id="cd21675">
    <property type="entry name" value="SMP_TEX2"/>
    <property type="match status" value="1"/>
</dbReference>
<evidence type="ECO:0000256" key="4">
    <source>
        <dbReference type="ARBA" id="ARBA00022824"/>
    </source>
</evidence>
<comment type="caution">
    <text evidence="11">The sequence shown here is derived from an EMBL/GenBank/DDBJ whole genome shotgun (WGS) entry which is preliminary data.</text>
</comment>
<evidence type="ECO:0000256" key="1">
    <source>
        <dbReference type="ARBA" id="ARBA00004586"/>
    </source>
</evidence>
<evidence type="ECO:0000256" key="2">
    <source>
        <dbReference type="ARBA" id="ARBA00022448"/>
    </source>
</evidence>
<keyword evidence="5" id="KW-1133">Transmembrane helix</keyword>
<keyword evidence="7" id="KW-0446">Lipid-binding</keyword>
<dbReference type="PANTHER" id="PTHR13466">
    <property type="entry name" value="TEX2 PROTEIN-RELATED"/>
    <property type="match status" value="1"/>
</dbReference>
<evidence type="ECO:0000256" key="6">
    <source>
        <dbReference type="ARBA" id="ARBA00023055"/>
    </source>
</evidence>
<dbReference type="GO" id="GO:0006869">
    <property type="term" value="P:lipid transport"/>
    <property type="evidence" value="ECO:0007669"/>
    <property type="project" value="UniProtKB-KW"/>
</dbReference>
<evidence type="ECO:0000313" key="12">
    <source>
        <dbReference type="Proteomes" id="UP000824469"/>
    </source>
</evidence>
<evidence type="ECO:0000256" key="7">
    <source>
        <dbReference type="ARBA" id="ARBA00023121"/>
    </source>
</evidence>
<evidence type="ECO:0000259" key="10">
    <source>
        <dbReference type="PROSITE" id="PS51847"/>
    </source>
</evidence>
<dbReference type="InterPro" id="IPR057080">
    <property type="entry name" value="PH_SMPa"/>
</dbReference>
<organism evidence="11 12">
    <name type="scientific">Taxus chinensis</name>
    <name type="common">Chinese yew</name>
    <name type="synonym">Taxus wallichiana var. chinensis</name>
    <dbReference type="NCBI Taxonomy" id="29808"/>
    <lineage>
        <taxon>Eukaryota</taxon>
        <taxon>Viridiplantae</taxon>
        <taxon>Streptophyta</taxon>
        <taxon>Embryophyta</taxon>
        <taxon>Tracheophyta</taxon>
        <taxon>Spermatophyta</taxon>
        <taxon>Pinopsida</taxon>
        <taxon>Pinidae</taxon>
        <taxon>Conifers II</taxon>
        <taxon>Cupressales</taxon>
        <taxon>Taxaceae</taxon>
        <taxon>Taxus</taxon>
    </lineage>
</organism>
<evidence type="ECO:0000256" key="5">
    <source>
        <dbReference type="ARBA" id="ARBA00022989"/>
    </source>
</evidence>
<dbReference type="EMBL" id="JAHRHJ020003813">
    <property type="protein sequence ID" value="KAH9290027.1"/>
    <property type="molecule type" value="Genomic_DNA"/>
</dbReference>
<accession>A0AA38BWE8</accession>
<dbReference type="Proteomes" id="UP000824469">
    <property type="component" value="Unassembled WGS sequence"/>
</dbReference>